<organism evidence="1 2">
    <name type="scientific">Pluteus cervinus</name>
    <dbReference type="NCBI Taxonomy" id="181527"/>
    <lineage>
        <taxon>Eukaryota</taxon>
        <taxon>Fungi</taxon>
        <taxon>Dikarya</taxon>
        <taxon>Basidiomycota</taxon>
        <taxon>Agaricomycotina</taxon>
        <taxon>Agaricomycetes</taxon>
        <taxon>Agaricomycetidae</taxon>
        <taxon>Agaricales</taxon>
        <taxon>Pluteineae</taxon>
        <taxon>Pluteaceae</taxon>
        <taxon>Pluteus</taxon>
    </lineage>
</organism>
<accession>A0ACD3A5D5</accession>
<reference evidence="1 2" key="1">
    <citation type="journal article" date="2019" name="Nat. Ecol. Evol.">
        <title>Megaphylogeny resolves global patterns of mushroom evolution.</title>
        <authorList>
            <person name="Varga T."/>
            <person name="Krizsan K."/>
            <person name="Foldi C."/>
            <person name="Dima B."/>
            <person name="Sanchez-Garcia M."/>
            <person name="Sanchez-Ramirez S."/>
            <person name="Szollosi G.J."/>
            <person name="Szarkandi J.G."/>
            <person name="Papp V."/>
            <person name="Albert L."/>
            <person name="Andreopoulos W."/>
            <person name="Angelini C."/>
            <person name="Antonin V."/>
            <person name="Barry K.W."/>
            <person name="Bougher N.L."/>
            <person name="Buchanan P."/>
            <person name="Buyck B."/>
            <person name="Bense V."/>
            <person name="Catcheside P."/>
            <person name="Chovatia M."/>
            <person name="Cooper J."/>
            <person name="Damon W."/>
            <person name="Desjardin D."/>
            <person name="Finy P."/>
            <person name="Geml J."/>
            <person name="Haridas S."/>
            <person name="Hughes K."/>
            <person name="Justo A."/>
            <person name="Karasinski D."/>
            <person name="Kautmanova I."/>
            <person name="Kiss B."/>
            <person name="Kocsube S."/>
            <person name="Kotiranta H."/>
            <person name="LaButti K.M."/>
            <person name="Lechner B.E."/>
            <person name="Liimatainen K."/>
            <person name="Lipzen A."/>
            <person name="Lukacs Z."/>
            <person name="Mihaltcheva S."/>
            <person name="Morgado L.N."/>
            <person name="Niskanen T."/>
            <person name="Noordeloos M.E."/>
            <person name="Ohm R.A."/>
            <person name="Ortiz-Santana B."/>
            <person name="Ovrebo C."/>
            <person name="Racz N."/>
            <person name="Riley R."/>
            <person name="Savchenko A."/>
            <person name="Shiryaev A."/>
            <person name="Soop K."/>
            <person name="Spirin V."/>
            <person name="Szebenyi C."/>
            <person name="Tomsovsky M."/>
            <person name="Tulloss R.E."/>
            <person name="Uehling J."/>
            <person name="Grigoriev I.V."/>
            <person name="Vagvolgyi C."/>
            <person name="Papp T."/>
            <person name="Martin F.M."/>
            <person name="Miettinen O."/>
            <person name="Hibbett D.S."/>
            <person name="Nagy L.G."/>
        </authorList>
    </citation>
    <scope>NUCLEOTIDE SEQUENCE [LARGE SCALE GENOMIC DNA]</scope>
    <source>
        <strain evidence="1 2">NL-1719</strain>
    </source>
</reference>
<dbReference type="Proteomes" id="UP000308600">
    <property type="component" value="Unassembled WGS sequence"/>
</dbReference>
<evidence type="ECO:0000313" key="2">
    <source>
        <dbReference type="Proteomes" id="UP000308600"/>
    </source>
</evidence>
<evidence type="ECO:0000313" key="1">
    <source>
        <dbReference type="EMBL" id="TFK60514.1"/>
    </source>
</evidence>
<proteinExistence type="predicted"/>
<name>A0ACD3A5D5_9AGAR</name>
<dbReference type="EMBL" id="ML208765">
    <property type="protein sequence ID" value="TFK60514.1"/>
    <property type="molecule type" value="Genomic_DNA"/>
</dbReference>
<gene>
    <name evidence="1" type="ORF">BDN72DRAFT_850471</name>
</gene>
<protein>
    <submittedName>
        <fullName evidence="1">Uncharacterized protein</fullName>
    </submittedName>
</protein>
<sequence>MRPAVTTLIALFLSSVVGVYGQTPLVPSTFPGDASSTSSSSSSSRTSSVSVNATSSQTSSSIPPFPSLGGYPTCVTDCLAQASAAASCNSVVDVNCFCPNPHFTDTLDTCIFTQCPDQLKSAQNLAQQFCNLTSPSPTTSLSFPPVPSFSSSSSASSSSSSSSSAPSASNTSNAAESIHSWTSLLSVLTVGALALA</sequence>
<keyword evidence="2" id="KW-1185">Reference proteome</keyword>